<protein>
    <submittedName>
        <fullName evidence="1">Uncharacterized protein</fullName>
    </submittedName>
</protein>
<accession>A0ACC5PX28</accession>
<dbReference type="Proteomes" id="UP000610459">
    <property type="component" value="Unassembled WGS sequence"/>
</dbReference>
<proteinExistence type="predicted"/>
<name>A0ACC5PX28_ENTAG</name>
<evidence type="ECO:0000313" key="2">
    <source>
        <dbReference type="Proteomes" id="UP000610459"/>
    </source>
</evidence>
<dbReference type="EMBL" id="JACYNR010000050">
    <property type="protein sequence ID" value="MBD8129242.1"/>
    <property type="molecule type" value="Genomic_DNA"/>
</dbReference>
<reference evidence="1 2" key="1">
    <citation type="journal article" date="2020" name="FEMS Microbiol. Ecol.">
        <title>Temporal dynamics of bacterial communities during seed development and maturation.</title>
        <authorList>
            <person name="Chesneau G."/>
            <person name="Torres-Cortes G."/>
            <person name="Briand M."/>
            <person name="Darrasse A."/>
            <person name="Preveaux A."/>
            <person name="Marais C."/>
            <person name="Jacques M.A."/>
            <person name="Shade A."/>
            <person name="Barret M."/>
        </authorList>
    </citation>
    <scope>NUCLEOTIDE SEQUENCE [LARGE SCALE GENOMIC DNA]</scope>
    <source>
        <strain evidence="1 2">CFBP13709</strain>
    </source>
</reference>
<evidence type="ECO:0000313" key="1">
    <source>
        <dbReference type="EMBL" id="MBD8129242.1"/>
    </source>
</evidence>
<comment type="caution">
    <text evidence="1">The sequence shown here is derived from an EMBL/GenBank/DDBJ whole genome shotgun (WGS) entry which is preliminary data.</text>
</comment>
<organism evidence="1 2">
    <name type="scientific">Enterobacter agglomerans</name>
    <name type="common">Erwinia herbicola</name>
    <name type="synonym">Pantoea agglomerans</name>
    <dbReference type="NCBI Taxonomy" id="549"/>
    <lineage>
        <taxon>Bacteria</taxon>
        <taxon>Pseudomonadati</taxon>
        <taxon>Pseudomonadota</taxon>
        <taxon>Gammaproteobacteria</taxon>
        <taxon>Enterobacterales</taxon>
        <taxon>Erwiniaceae</taxon>
        <taxon>Pantoea</taxon>
        <taxon>Pantoea agglomerans group</taxon>
    </lineage>
</organism>
<sequence length="165" mass="18551">MSVTFNDLKAKNKELNDRIWKLREKLQDEAARFVREYCESLSVPGNNTWTDVQGNQRSYVQVGHLGQDGKFEAVNLARLQLDDDYTLRFFVATTLDDSSQYGGQLHCTPVALSFDGYWLKAFLNGGSDDLEFNVSPKAGGYEQVCSALKALILKGLDDAMPVMER</sequence>
<gene>
    <name evidence="1" type="ORF">IFT41_24415</name>
</gene>
<keyword evidence="2" id="KW-1185">Reference proteome</keyword>